<feature type="non-terminal residue" evidence="1">
    <location>
        <position position="1"/>
    </location>
</feature>
<keyword evidence="2" id="KW-1185">Reference proteome</keyword>
<accession>A0ABN9TUF1</accession>
<dbReference type="PANTHER" id="PTHR23509:SF10">
    <property type="entry name" value="LD21067P"/>
    <property type="match status" value="1"/>
</dbReference>
<protein>
    <submittedName>
        <fullName evidence="1">Uncharacterized protein</fullName>
    </submittedName>
</protein>
<dbReference type="Proteomes" id="UP001189429">
    <property type="component" value="Unassembled WGS sequence"/>
</dbReference>
<name>A0ABN9TUF1_9DINO</name>
<sequence>ADRLPRTPAGDAVEAALAAWDKRLRPSMRALSGGSPAEAEVAARRQEVLSELLALVRAVEAAASEQHGWREEEEVAACLALLQTLSDAALWCVVASEKEASGGAGAGDLLALRCQVLGRTVQAWECSDQLDFAHLRTVYMHYKARAQTLQLAPTDLGAARAAEAAARGKCESAFFVRFGISPVNLALGQADCVAEVLLKGLQAMNDQVAKQARVIKIQLESGMGVRIPVFHEVMPWAVRWSPLKRRDSERLERVVAGEESVGPSGTVPVECGRYDVDLRDRKLRAVYWDEPERSVLRSLWFHGRGGEALPYEEQDAEEIEAAFQRMRAAQDRRPLLVPVNRGCHDVRFEAVETLPKSQQETEAESKGLGYMSSLFYSPEPERRSVVAK</sequence>
<dbReference type="InterPro" id="IPR058055">
    <property type="entry name" value="PA-PLA1"/>
</dbReference>
<feature type="non-terminal residue" evidence="1">
    <location>
        <position position="388"/>
    </location>
</feature>
<reference evidence="1" key="1">
    <citation type="submission" date="2023-10" db="EMBL/GenBank/DDBJ databases">
        <authorList>
            <person name="Chen Y."/>
            <person name="Shah S."/>
            <person name="Dougan E. K."/>
            <person name="Thang M."/>
            <person name="Chan C."/>
        </authorList>
    </citation>
    <scope>NUCLEOTIDE SEQUENCE [LARGE SCALE GENOMIC DNA]</scope>
</reference>
<dbReference type="EMBL" id="CAUYUJ010015067">
    <property type="protein sequence ID" value="CAK0849510.1"/>
    <property type="molecule type" value="Genomic_DNA"/>
</dbReference>
<gene>
    <name evidence="1" type="ORF">PCOR1329_LOCUS42187</name>
</gene>
<proteinExistence type="predicted"/>
<evidence type="ECO:0000313" key="1">
    <source>
        <dbReference type="EMBL" id="CAK0849510.1"/>
    </source>
</evidence>
<comment type="caution">
    <text evidence="1">The sequence shown here is derived from an EMBL/GenBank/DDBJ whole genome shotgun (WGS) entry which is preliminary data.</text>
</comment>
<organism evidence="1 2">
    <name type="scientific">Prorocentrum cordatum</name>
    <dbReference type="NCBI Taxonomy" id="2364126"/>
    <lineage>
        <taxon>Eukaryota</taxon>
        <taxon>Sar</taxon>
        <taxon>Alveolata</taxon>
        <taxon>Dinophyceae</taxon>
        <taxon>Prorocentrales</taxon>
        <taxon>Prorocentraceae</taxon>
        <taxon>Prorocentrum</taxon>
    </lineage>
</organism>
<dbReference type="PANTHER" id="PTHR23509">
    <property type="entry name" value="PA-PL1 PHOSPHOLIPASE FAMILY"/>
    <property type="match status" value="1"/>
</dbReference>
<evidence type="ECO:0000313" key="2">
    <source>
        <dbReference type="Proteomes" id="UP001189429"/>
    </source>
</evidence>